<dbReference type="GO" id="GO:0055085">
    <property type="term" value="P:transmembrane transport"/>
    <property type="evidence" value="ECO:0007669"/>
    <property type="project" value="TreeGrafter"/>
</dbReference>
<evidence type="ECO:0000256" key="1">
    <source>
        <dbReference type="ARBA" id="ARBA00004651"/>
    </source>
</evidence>
<evidence type="ECO:0000256" key="7">
    <source>
        <dbReference type="ARBA" id="ARBA00023136"/>
    </source>
</evidence>
<evidence type="ECO:0000313" key="9">
    <source>
        <dbReference type="EMBL" id="OHA28812.1"/>
    </source>
</evidence>
<feature type="transmembrane region" description="Helical" evidence="8">
    <location>
        <begin position="20"/>
        <end position="46"/>
    </location>
</feature>
<dbReference type="GO" id="GO:0005886">
    <property type="term" value="C:plasma membrane"/>
    <property type="evidence" value="ECO:0007669"/>
    <property type="project" value="UniProtKB-SubCell"/>
</dbReference>
<dbReference type="PANTHER" id="PTHR21716:SF53">
    <property type="entry name" value="PERMEASE PERM-RELATED"/>
    <property type="match status" value="1"/>
</dbReference>
<evidence type="ECO:0000256" key="6">
    <source>
        <dbReference type="ARBA" id="ARBA00022989"/>
    </source>
</evidence>
<dbReference type="Proteomes" id="UP000178089">
    <property type="component" value="Unassembled WGS sequence"/>
</dbReference>
<evidence type="ECO:0000256" key="3">
    <source>
        <dbReference type="ARBA" id="ARBA00022448"/>
    </source>
</evidence>
<reference evidence="9 10" key="1">
    <citation type="journal article" date="2016" name="Nat. Commun.">
        <title>Thousands of microbial genomes shed light on interconnected biogeochemical processes in an aquifer system.</title>
        <authorList>
            <person name="Anantharaman K."/>
            <person name="Brown C.T."/>
            <person name="Hug L.A."/>
            <person name="Sharon I."/>
            <person name="Castelle C.J."/>
            <person name="Probst A.J."/>
            <person name="Thomas B.C."/>
            <person name="Singh A."/>
            <person name="Wilkins M.J."/>
            <person name="Karaoz U."/>
            <person name="Brodie E.L."/>
            <person name="Williams K.H."/>
            <person name="Hubbard S.S."/>
            <person name="Banfield J.F."/>
        </authorList>
    </citation>
    <scope>NUCLEOTIDE SEQUENCE [LARGE SCALE GENOMIC DNA]</scope>
</reference>
<feature type="transmembrane region" description="Helical" evidence="8">
    <location>
        <begin position="66"/>
        <end position="91"/>
    </location>
</feature>
<keyword evidence="6 8" id="KW-1133">Transmembrane helix</keyword>
<feature type="transmembrane region" description="Helical" evidence="8">
    <location>
        <begin position="311"/>
        <end position="339"/>
    </location>
</feature>
<evidence type="ECO:0008006" key="11">
    <source>
        <dbReference type="Google" id="ProtNLM"/>
    </source>
</evidence>
<dbReference type="AlphaFoldDB" id="A0A1G2N0G0"/>
<comment type="caution">
    <text evidence="9">The sequence shown here is derived from an EMBL/GenBank/DDBJ whole genome shotgun (WGS) entry which is preliminary data.</text>
</comment>
<keyword evidence="7 8" id="KW-0472">Membrane</keyword>
<dbReference type="InterPro" id="IPR002549">
    <property type="entry name" value="AI-2E-like"/>
</dbReference>
<keyword evidence="3" id="KW-0813">Transport</keyword>
<feature type="transmembrane region" description="Helical" evidence="8">
    <location>
        <begin position="241"/>
        <end position="267"/>
    </location>
</feature>
<dbReference type="PANTHER" id="PTHR21716">
    <property type="entry name" value="TRANSMEMBRANE PROTEIN"/>
    <property type="match status" value="1"/>
</dbReference>
<keyword evidence="4" id="KW-1003">Cell membrane</keyword>
<evidence type="ECO:0000256" key="8">
    <source>
        <dbReference type="SAM" id="Phobius"/>
    </source>
</evidence>
<feature type="transmembrane region" description="Helical" evidence="8">
    <location>
        <begin position="158"/>
        <end position="178"/>
    </location>
</feature>
<keyword evidence="5 8" id="KW-0812">Transmembrane</keyword>
<name>A0A1G2N0G0_9BACT</name>
<proteinExistence type="inferred from homology"/>
<feature type="transmembrane region" description="Helical" evidence="8">
    <location>
        <begin position="212"/>
        <end position="235"/>
    </location>
</feature>
<dbReference type="EMBL" id="MHRT01000007">
    <property type="protein sequence ID" value="OHA28812.1"/>
    <property type="molecule type" value="Genomic_DNA"/>
</dbReference>
<evidence type="ECO:0000313" key="10">
    <source>
        <dbReference type="Proteomes" id="UP000178089"/>
    </source>
</evidence>
<evidence type="ECO:0000256" key="2">
    <source>
        <dbReference type="ARBA" id="ARBA00009773"/>
    </source>
</evidence>
<protein>
    <recommendedName>
        <fullName evidence="11">AI-2E family transporter</fullName>
    </recommendedName>
</protein>
<gene>
    <name evidence="9" type="ORF">A3F51_02425</name>
</gene>
<comment type="similarity">
    <text evidence="2">Belongs to the autoinducer-2 exporter (AI-2E) (TC 2.A.86) family.</text>
</comment>
<comment type="subcellular location">
    <subcellularLocation>
        <location evidence="1">Cell membrane</location>
        <topology evidence="1">Multi-pass membrane protein</topology>
    </subcellularLocation>
</comment>
<evidence type="ECO:0000256" key="5">
    <source>
        <dbReference type="ARBA" id="ARBA00022692"/>
    </source>
</evidence>
<accession>A0A1G2N0G0</accession>
<dbReference type="STRING" id="1802315.A3F51_02425"/>
<evidence type="ECO:0000256" key="4">
    <source>
        <dbReference type="ARBA" id="ARBA00022475"/>
    </source>
</evidence>
<sequence length="364" mass="39571">MEFPSRDTHFDISTGTIVRFFGVLVVLALLYYVSDILLVILAAVVLASGMEPIVRRLRRYHFHRIVAVVCIYLCIAVAVVSVVVFFLPMVIGDTVNFLDALPKTISLDSLWNPAGNAGLQVGSVPSVSSHLFSLSDLAKGLQDFLIGSSNSAVQTVSMIFGGMLSLILILVLSFYLAAQEEGVDDFLRIVTPVKHYDYILDLWKRSQRKIGLWLQGQVLLGIIVGLLVYLILIVVGIPHALLLAVFAAALEIIPVFGPIVSAVPAALIAFTNRGTGVGFLIVGLYLIIHQFENHLFYPLVVKKIVGISPIVVIIALVIGAKLAGVLGALIAVPLSAAFMEYVHDIEKYKKLERAERETVGNNAK</sequence>
<dbReference type="Pfam" id="PF01594">
    <property type="entry name" value="AI-2E_transport"/>
    <property type="match status" value="1"/>
</dbReference>
<organism evidence="9 10">
    <name type="scientific">Candidatus Taylorbacteria bacterium RIFCSPHIGHO2_12_FULL_45_16</name>
    <dbReference type="NCBI Taxonomy" id="1802315"/>
    <lineage>
        <taxon>Bacteria</taxon>
        <taxon>Candidatus Tayloriibacteriota</taxon>
    </lineage>
</organism>
<feature type="transmembrane region" description="Helical" evidence="8">
    <location>
        <begin position="274"/>
        <end position="291"/>
    </location>
</feature>